<reference evidence="10" key="1">
    <citation type="journal article" date="2014" name="Int. J. Syst. Evol. Microbiol.">
        <title>Complete genome sequence of Corynebacterium casei LMG S-19264T (=DSM 44701T), isolated from a smear-ripened cheese.</title>
        <authorList>
            <consortium name="US DOE Joint Genome Institute (JGI-PGF)"/>
            <person name="Walter F."/>
            <person name="Albersmeier A."/>
            <person name="Kalinowski J."/>
            <person name="Ruckert C."/>
        </authorList>
    </citation>
    <scope>NUCLEOTIDE SEQUENCE</scope>
    <source>
        <strain evidence="10">CGMCC 1.12698</strain>
    </source>
</reference>
<protein>
    <recommendedName>
        <fullName evidence="8">Transport permease protein</fullName>
    </recommendedName>
</protein>
<dbReference type="EMBL" id="BMFK01000001">
    <property type="protein sequence ID" value="GGE55512.1"/>
    <property type="molecule type" value="Genomic_DNA"/>
</dbReference>
<dbReference type="RefSeq" id="WP_188386629.1">
    <property type="nucleotide sequence ID" value="NZ_BMFK01000001.1"/>
</dbReference>
<dbReference type="Proteomes" id="UP000605259">
    <property type="component" value="Unassembled WGS sequence"/>
</dbReference>
<evidence type="ECO:0000256" key="7">
    <source>
        <dbReference type="ARBA" id="ARBA00023136"/>
    </source>
</evidence>
<sequence length="269" mass="31180">MKSLRILLNEQLKYKYMINRLALYEIKSKYAGNLLGTFWMILNPLIQIGIFWLVFGLGIRGGAPVNGVPFFAWLICGLIPWFYMSAGMTQGANSIYSKLGMASKMNFPLSIIPTYVILSQLYTHMILVVIMFIAVIVYHGIATINVFAFLYFMGATTIFLFALSYVTSTFSAIVRDVQQIVQSVVRILFYITPIFWVPITAKLPFFFQLVIKLNPFYYLVQGYRESLLWGKTDFLWSWYTIYFWGIVLILLLVGSIIHVKFRRQFVDYL</sequence>
<evidence type="ECO:0000256" key="6">
    <source>
        <dbReference type="ARBA" id="ARBA00022989"/>
    </source>
</evidence>
<feature type="transmembrane region" description="Helical" evidence="8">
    <location>
        <begin position="187"/>
        <end position="211"/>
    </location>
</feature>
<dbReference type="Pfam" id="PF01061">
    <property type="entry name" value="ABC2_membrane"/>
    <property type="match status" value="1"/>
</dbReference>
<dbReference type="InterPro" id="IPR047817">
    <property type="entry name" value="ABC2_TM_bact-type"/>
</dbReference>
<evidence type="ECO:0000313" key="10">
    <source>
        <dbReference type="EMBL" id="GGE55512.1"/>
    </source>
</evidence>
<dbReference type="InterPro" id="IPR013525">
    <property type="entry name" value="ABC2_TM"/>
</dbReference>
<comment type="similarity">
    <text evidence="2 8">Belongs to the ABC-2 integral membrane protein family.</text>
</comment>
<evidence type="ECO:0000313" key="11">
    <source>
        <dbReference type="Proteomes" id="UP000605259"/>
    </source>
</evidence>
<feature type="transmembrane region" description="Helical" evidence="8">
    <location>
        <begin position="236"/>
        <end position="259"/>
    </location>
</feature>
<evidence type="ECO:0000256" key="8">
    <source>
        <dbReference type="RuleBase" id="RU361157"/>
    </source>
</evidence>
<feature type="domain" description="ABC transmembrane type-2" evidence="9">
    <location>
        <begin position="35"/>
        <end position="264"/>
    </location>
</feature>
<dbReference type="AlphaFoldDB" id="A0A917AJ30"/>
<dbReference type="PANTHER" id="PTHR30413:SF10">
    <property type="entry name" value="CAPSULE POLYSACCHARIDE EXPORT INNER-MEMBRANE PROTEIN CTRC"/>
    <property type="match status" value="1"/>
</dbReference>
<organism evidence="10 11">
    <name type="scientific">Priestia taiwanensis</name>
    <dbReference type="NCBI Taxonomy" id="1347902"/>
    <lineage>
        <taxon>Bacteria</taxon>
        <taxon>Bacillati</taxon>
        <taxon>Bacillota</taxon>
        <taxon>Bacilli</taxon>
        <taxon>Bacillales</taxon>
        <taxon>Bacillaceae</taxon>
        <taxon>Priestia</taxon>
    </lineage>
</organism>
<evidence type="ECO:0000256" key="3">
    <source>
        <dbReference type="ARBA" id="ARBA00022448"/>
    </source>
</evidence>
<reference evidence="10" key="2">
    <citation type="submission" date="2020-09" db="EMBL/GenBank/DDBJ databases">
        <authorList>
            <person name="Sun Q."/>
            <person name="Zhou Y."/>
        </authorList>
    </citation>
    <scope>NUCLEOTIDE SEQUENCE</scope>
    <source>
        <strain evidence="10">CGMCC 1.12698</strain>
    </source>
</reference>
<dbReference type="GO" id="GO:0015920">
    <property type="term" value="P:lipopolysaccharide transport"/>
    <property type="evidence" value="ECO:0007669"/>
    <property type="project" value="TreeGrafter"/>
</dbReference>
<proteinExistence type="inferred from homology"/>
<keyword evidence="6 8" id="KW-1133">Transmembrane helix</keyword>
<dbReference type="GO" id="GO:0140359">
    <property type="term" value="F:ABC-type transporter activity"/>
    <property type="evidence" value="ECO:0007669"/>
    <property type="project" value="InterPro"/>
</dbReference>
<feature type="transmembrane region" description="Helical" evidence="8">
    <location>
        <begin position="144"/>
        <end position="166"/>
    </location>
</feature>
<comment type="caution">
    <text evidence="10">The sequence shown here is derived from an EMBL/GenBank/DDBJ whole genome shotgun (WGS) entry which is preliminary data.</text>
</comment>
<keyword evidence="5 8" id="KW-0812">Transmembrane</keyword>
<name>A0A917AJ30_9BACI</name>
<evidence type="ECO:0000256" key="5">
    <source>
        <dbReference type="ARBA" id="ARBA00022692"/>
    </source>
</evidence>
<keyword evidence="7 8" id="KW-0472">Membrane</keyword>
<comment type="subcellular location">
    <subcellularLocation>
        <location evidence="1 8">Cell membrane</location>
        <topology evidence="1 8">Multi-pass membrane protein</topology>
    </subcellularLocation>
</comment>
<evidence type="ECO:0000259" key="9">
    <source>
        <dbReference type="PROSITE" id="PS51012"/>
    </source>
</evidence>
<keyword evidence="11" id="KW-1185">Reference proteome</keyword>
<feature type="transmembrane region" description="Helical" evidence="8">
    <location>
        <begin position="67"/>
        <end position="86"/>
    </location>
</feature>
<evidence type="ECO:0000256" key="2">
    <source>
        <dbReference type="ARBA" id="ARBA00007783"/>
    </source>
</evidence>
<feature type="transmembrane region" description="Helical" evidence="8">
    <location>
        <begin position="107"/>
        <end position="138"/>
    </location>
</feature>
<accession>A0A917AJ30</accession>
<keyword evidence="4 8" id="KW-1003">Cell membrane</keyword>
<dbReference type="PROSITE" id="PS51012">
    <property type="entry name" value="ABC_TM2"/>
    <property type="match status" value="1"/>
</dbReference>
<keyword evidence="3 8" id="KW-0813">Transport</keyword>
<feature type="transmembrane region" description="Helical" evidence="8">
    <location>
        <begin position="30"/>
        <end position="55"/>
    </location>
</feature>
<dbReference type="PANTHER" id="PTHR30413">
    <property type="entry name" value="INNER MEMBRANE TRANSPORT PERMEASE"/>
    <property type="match status" value="1"/>
</dbReference>
<gene>
    <name evidence="10" type="primary">tagG</name>
    <name evidence="10" type="ORF">GCM10007140_02360</name>
</gene>
<evidence type="ECO:0000256" key="1">
    <source>
        <dbReference type="ARBA" id="ARBA00004651"/>
    </source>
</evidence>
<dbReference type="GO" id="GO:0005886">
    <property type="term" value="C:plasma membrane"/>
    <property type="evidence" value="ECO:0007669"/>
    <property type="project" value="UniProtKB-SubCell"/>
</dbReference>
<evidence type="ECO:0000256" key="4">
    <source>
        <dbReference type="ARBA" id="ARBA00022475"/>
    </source>
</evidence>